<gene>
    <name evidence="2" type="ORF">g.45256</name>
</gene>
<dbReference type="EMBL" id="GGMR01002309">
    <property type="protein sequence ID" value="MBY14928.1"/>
    <property type="molecule type" value="Transcribed_RNA"/>
</dbReference>
<organism evidence="2">
    <name type="scientific">Schizaphis graminum</name>
    <name type="common">Green bug aphid</name>
    <dbReference type="NCBI Taxonomy" id="13262"/>
    <lineage>
        <taxon>Eukaryota</taxon>
        <taxon>Metazoa</taxon>
        <taxon>Ecdysozoa</taxon>
        <taxon>Arthropoda</taxon>
        <taxon>Hexapoda</taxon>
        <taxon>Insecta</taxon>
        <taxon>Pterygota</taxon>
        <taxon>Neoptera</taxon>
        <taxon>Paraneoptera</taxon>
        <taxon>Hemiptera</taxon>
        <taxon>Sternorrhyncha</taxon>
        <taxon>Aphidomorpha</taxon>
        <taxon>Aphidoidea</taxon>
        <taxon>Aphididae</taxon>
        <taxon>Aphidini</taxon>
        <taxon>Schizaphis</taxon>
    </lineage>
</organism>
<reference evidence="2" key="1">
    <citation type="submission" date="2018-04" db="EMBL/GenBank/DDBJ databases">
        <title>Transcriptome of Schizaphis graminum biotype I.</title>
        <authorList>
            <person name="Scully E.D."/>
            <person name="Geib S.M."/>
            <person name="Palmer N.A."/>
            <person name="Koch K."/>
            <person name="Bradshaw J."/>
            <person name="Heng-Moss T."/>
            <person name="Sarath G."/>
        </authorList>
    </citation>
    <scope>NUCLEOTIDE SEQUENCE</scope>
</reference>
<name>A0A2S2NCT3_SCHGA</name>
<dbReference type="AlphaFoldDB" id="A0A2S2NCT3"/>
<evidence type="ECO:0000313" key="2">
    <source>
        <dbReference type="EMBL" id="MBY14928.1"/>
    </source>
</evidence>
<protein>
    <submittedName>
        <fullName evidence="2">Uncharacterized protein</fullName>
    </submittedName>
</protein>
<feature type="coiled-coil region" evidence="1">
    <location>
        <begin position="2"/>
        <end position="65"/>
    </location>
</feature>
<evidence type="ECO:0000256" key="1">
    <source>
        <dbReference type="SAM" id="Coils"/>
    </source>
</evidence>
<accession>A0A2S2NCT3</accession>
<sequence length="101" mass="12274">MVIDLQEEVDKQMATLEEKKSALQMKIEEFESRNQRERNELELLNKELKRSMKAFEDGRKTWEREKKSETQYIESRKQELEVRHVMWLVVMVPGQNISYLK</sequence>
<proteinExistence type="predicted"/>
<keyword evidence="1" id="KW-0175">Coiled coil</keyword>